<reference evidence="1" key="1">
    <citation type="submission" date="2002-11" db="EMBL/GenBank/DDBJ databases">
        <title>Arabidopsis thaliana full-length cDNA.</title>
        <authorList>
            <person name="Seki M."/>
            <person name="Iida K."/>
            <person name="Satou M."/>
            <person name="Sakurai T."/>
            <person name="Akiyama K."/>
            <person name="Ishida J."/>
            <person name="Nakajima M."/>
            <person name="Enju A."/>
            <person name="Kamiya A."/>
            <person name="Narusaka M."/>
            <person name="Carninci P."/>
            <person name="Kawai J."/>
            <person name="Hayashizaki Y."/>
            <person name="Shinozaki K."/>
        </authorList>
    </citation>
    <scope>NUCLEOTIDE SEQUENCE</scope>
</reference>
<organism evidence="1">
    <name type="scientific">Arabidopsis thaliana</name>
    <name type="common">Mouse-ear cress</name>
    <dbReference type="NCBI Taxonomy" id="3702"/>
    <lineage>
        <taxon>Eukaryota</taxon>
        <taxon>Viridiplantae</taxon>
        <taxon>Streptophyta</taxon>
        <taxon>Embryophyta</taxon>
        <taxon>Tracheophyta</taxon>
        <taxon>Spermatophyta</taxon>
        <taxon>Magnoliopsida</taxon>
        <taxon>eudicotyledons</taxon>
        <taxon>Gunneridae</taxon>
        <taxon>Pentapetalae</taxon>
        <taxon>rosids</taxon>
        <taxon>malvids</taxon>
        <taxon>Brassicales</taxon>
        <taxon>Brassicaceae</taxon>
        <taxon>Camelineae</taxon>
        <taxon>Arabidopsis</taxon>
    </lineage>
</organism>
<proteinExistence type="evidence at transcript level"/>
<dbReference type="AlphaFoldDB" id="Q8GZ78"/>
<name>Q8GZ78_ARATH</name>
<dbReference type="EMBL" id="AK117166">
    <property type="protein sequence ID" value="BAC41844.1"/>
    <property type="molecule type" value="mRNA"/>
</dbReference>
<sequence length="79" mass="9686">MYTRTLLNKEQTSSEILHFTTKCLIKCHFLQICYLELCSRRSRQLRTYIQKYRNLGGTWRDQSRRHELRSWNRGGCCWI</sequence>
<protein>
    <submittedName>
        <fullName evidence="1">Uncharacterized protein</fullName>
    </submittedName>
</protein>
<evidence type="ECO:0000313" key="1">
    <source>
        <dbReference type="EMBL" id="BAC41844.1"/>
    </source>
</evidence>
<accession>Q8GZ78</accession>